<evidence type="ECO:0000313" key="4">
    <source>
        <dbReference type="Proteomes" id="UP001523369"/>
    </source>
</evidence>
<feature type="chain" id="PRO_5045052462" evidence="2">
    <location>
        <begin position="25"/>
        <end position="500"/>
    </location>
</feature>
<keyword evidence="1" id="KW-0472">Membrane</keyword>
<reference evidence="3 4" key="1">
    <citation type="submission" date="2022-06" db="EMBL/GenBank/DDBJ databases">
        <title>New Species of the Genus Actinoplanes, ActinopZanes ferrugineus.</title>
        <authorList>
            <person name="Ding P."/>
        </authorList>
    </citation>
    <scope>NUCLEOTIDE SEQUENCE [LARGE SCALE GENOMIC DNA]</scope>
    <source>
        <strain evidence="3 4">TRM88003</strain>
    </source>
</reference>
<sequence length="500" mass="51852">MRRLVGAALITLLAALAPAAAAQAAPAWDYELSLAHTSLAPGTAKSMRVHFNPPTTNPPRDYRLVFDFSALSGIATLTPWPSARCTTTATTLDCPAVYEAQLVVTAAPGAELGASAKVTVRGVLGTRTLATTTATVTVAEQAALTAVDAQDDLSVATGGTTGLSAAVRNTGDRPVTGVVLQLRTAIGIRSAGHSNCVPITAAPTILQPQAGAACLFDAELAPGQTYRLATPWQVTATDAVWAPSEWISSFTWYTAQDYQDLGRPLPAGGSGPELELAPVAAARAVPQTEPDTLDNADDWSLSVTGDNRSPFTVKGTTATGTVGRTVTARLSVRNEGPARLESWGHPAGGYLTVTVRPPAGTTVVKHPDRCEPFVSGYPGPDAPWPPGVLPNDGNYYCFTDFWRGNPYLPGRTETFDFTFRVDKPGTLRGEIRTELHSVDVKRQQAPIVITATAAGAGDDGGGEGGGGSLPITGSNTAVVALIGLTLLVAGGAARLATRRH</sequence>
<evidence type="ECO:0000313" key="3">
    <source>
        <dbReference type="EMBL" id="MCO8271103.1"/>
    </source>
</evidence>
<keyword evidence="1" id="KW-1133">Transmembrane helix</keyword>
<dbReference type="RefSeq" id="WP_253237237.1">
    <property type="nucleotide sequence ID" value="NZ_JAMYJR010000010.1"/>
</dbReference>
<keyword evidence="2" id="KW-0732">Signal</keyword>
<accession>A0ABT1DJU0</accession>
<dbReference type="NCBIfam" id="TIGR01167">
    <property type="entry name" value="LPXTG_anchor"/>
    <property type="match status" value="1"/>
</dbReference>
<gene>
    <name evidence="3" type="ORF">M1L60_10910</name>
</gene>
<dbReference type="EMBL" id="JAMYJR010000010">
    <property type="protein sequence ID" value="MCO8271103.1"/>
    <property type="molecule type" value="Genomic_DNA"/>
</dbReference>
<organism evidence="3 4">
    <name type="scientific">Paractinoplanes aksuensis</name>
    <dbReference type="NCBI Taxonomy" id="2939490"/>
    <lineage>
        <taxon>Bacteria</taxon>
        <taxon>Bacillati</taxon>
        <taxon>Actinomycetota</taxon>
        <taxon>Actinomycetes</taxon>
        <taxon>Micromonosporales</taxon>
        <taxon>Micromonosporaceae</taxon>
        <taxon>Paractinoplanes</taxon>
    </lineage>
</organism>
<keyword evidence="4" id="KW-1185">Reference proteome</keyword>
<protein>
    <submittedName>
        <fullName evidence="3">LPXTG cell wall anchor domain-containing protein</fullName>
    </submittedName>
</protein>
<comment type="caution">
    <text evidence="3">The sequence shown here is derived from an EMBL/GenBank/DDBJ whole genome shotgun (WGS) entry which is preliminary data.</text>
</comment>
<feature type="signal peptide" evidence="2">
    <location>
        <begin position="1"/>
        <end position="24"/>
    </location>
</feature>
<evidence type="ECO:0000256" key="1">
    <source>
        <dbReference type="SAM" id="Phobius"/>
    </source>
</evidence>
<keyword evidence="1" id="KW-0812">Transmembrane</keyword>
<feature type="transmembrane region" description="Helical" evidence="1">
    <location>
        <begin position="477"/>
        <end position="496"/>
    </location>
</feature>
<proteinExistence type="predicted"/>
<evidence type="ECO:0000256" key="2">
    <source>
        <dbReference type="SAM" id="SignalP"/>
    </source>
</evidence>
<dbReference type="Proteomes" id="UP001523369">
    <property type="component" value="Unassembled WGS sequence"/>
</dbReference>
<name>A0ABT1DJU0_9ACTN</name>